<reference evidence="1" key="2">
    <citation type="submission" date="2017-07" db="EMBL/GenBank/DDBJ databases">
        <title>WGS assembly of Populus trichocarpa.</title>
        <authorList>
            <person name="Tuskan G."/>
            <person name="Difazio S."/>
            <person name="Jansson S."/>
            <person name="Bohlmann J."/>
            <person name="Grigoriev I."/>
            <person name="Hellsten U."/>
            <person name="Putnam N."/>
            <person name="Ralph S."/>
            <person name="Rombauts S."/>
            <person name="Salamov A."/>
            <person name="Schein J."/>
            <person name="Sterck L."/>
            <person name="Aerts A."/>
            <person name="Bhalerao R."/>
            <person name="Bhalerao R."/>
            <person name="Blaudez D."/>
            <person name="Boerjan W."/>
            <person name="Brun A."/>
            <person name="Brunner A."/>
            <person name="Busov V."/>
            <person name="Campbell M."/>
            <person name="Carlson J."/>
            <person name="Chalot M."/>
            <person name="Chapman J."/>
            <person name="Chen G."/>
            <person name="Cooper D."/>
            <person name="Coutinho P."/>
            <person name="Couturier J."/>
            <person name="Covert S."/>
            <person name="Cronk Q."/>
            <person name="Cunningham R."/>
            <person name="Davis J."/>
            <person name="Degroeve S."/>
            <person name="Dejardin A."/>
            <person name="Depamphilis C."/>
            <person name="Detter J."/>
            <person name="Dirks B."/>
            <person name="Dubchak I."/>
            <person name="Duplessis S."/>
            <person name="Ehlting J."/>
            <person name="Ellis B."/>
            <person name="Gendler K."/>
            <person name="Goodstein D."/>
            <person name="Gribskov M."/>
            <person name="Grimwood J."/>
            <person name="Groover A."/>
            <person name="Gunter L."/>
            <person name="Hamberger B."/>
            <person name="Heinze B."/>
            <person name="Helariutta Y."/>
            <person name="Henrissat B."/>
            <person name="Holligan D."/>
            <person name="Holt R."/>
            <person name="Huang W."/>
            <person name="Islam-Faridi N."/>
            <person name="Jones S."/>
            <person name="Jones-Rhoades M."/>
            <person name="Jorgensen R."/>
            <person name="Joshi C."/>
            <person name="Kangasjarvi J."/>
            <person name="Karlsson J."/>
            <person name="Kelleher C."/>
            <person name="Kirkpatrick R."/>
            <person name="Kirst M."/>
            <person name="Kohler A."/>
            <person name="Kalluri U."/>
            <person name="Larimer F."/>
            <person name="Leebens-Mack J."/>
            <person name="Leple J."/>
            <person name="Locascio P."/>
            <person name="Lou Y."/>
            <person name="Lucas S."/>
            <person name="Martin F."/>
            <person name="Montanini B."/>
            <person name="Napoli C."/>
            <person name="Nelson D."/>
            <person name="Nelson C."/>
            <person name="Nieminen K."/>
            <person name="Nilsson O."/>
            <person name="Pereda V."/>
            <person name="Peter G."/>
            <person name="Philippe R."/>
            <person name="Pilate G."/>
            <person name="Poliakov A."/>
            <person name="Razumovskaya J."/>
            <person name="Richardson P."/>
            <person name="Rinaldi C."/>
            <person name="Ritland K."/>
            <person name="Rouze P."/>
            <person name="Ryaboy D."/>
            <person name="Schmutz J."/>
            <person name="Schrader J."/>
            <person name="Segerman B."/>
            <person name="Shin H."/>
            <person name="Siddiqui A."/>
            <person name="Sterky F."/>
            <person name="Terry A."/>
            <person name="Tsai C."/>
            <person name="Uberbacher E."/>
            <person name="Unneberg P."/>
            <person name="Vahala J."/>
            <person name="Wall K."/>
            <person name="Wessler S."/>
            <person name="Yang G."/>
            <person name="Yin T."/>
            <person name="Douglas C."/>
            <person name="Marra M."/>
            <person name="Sandberg G."/>
            <person name="Van De Peer Y."/>
            <person name="Rokhsar D."/>
        </authorList>
    </citation>
    <scope>NUCLEOTIDE SEQUENCE</scope>
    <source>
        <strain evidence="1">Nisqually-1</strain>
    </source>
</reference>
<dbReference type="EMBL" id="CM009300">
    <property type="protein sequence ID" value="RQO97584.1"/>
    <property type="molecule type" value="Genomic_DNA"/>
</dbReference>
<keyword evidence="2" id="KW-1185">Reference proteome</keyword>
<dbReference type="AlphaFoldDB" id="A0A3N7FSD5"/>
<dbReference type="Proteomes" id="UP000006729">
    <property type="component" value="Chromosome 11"/>
</dbReference>
<dbReference type="EMBL" id="CM009300">
    <property type="protein sequence ID" value="RQO97582.1"/>
    <property type="molecule type" value="Genomic_DNA"/>
</dbReference>
<evidence type="ECO:0000313" key="1">
    <source>
        <dbReference type="EMBL" id="RQO97582.1"/>
    </source>
</evidence>
<name>A0A3N7FSD5_POPTR</name>
<organism evidence="1 2">
    <name type="scientific">Populus trichocarpa</name>
    <name type="common">Western balsam poplar</name>
    <name type="synonym">Populus balsamifera subsp. trichocarpa</name>
    <dbReference type="NCBI Taxonomy" id="3694"/>
    <lineage>
        <taxon>Eukaryota</taxon>
        <taxon>Viridiplantae</taxon>
        <taxon>Streptophyta</taxon>
        <taxon>Embryophyta</taxon>
        <taxon>Tracheophyta</taxon>
        <taxon>Spermatophyta</taxon>
        <taxon>Magnoliopsida</taxon>
        <taxon>eudicotyledons</taxon>
        <taxon>Gunneridae</taxon>
        <taxon>Pentapetalae</taxon>
        <taxon>rosids</taxon>
        <taxon>fabids</taxon>
        <taxon>Malpighiales</taxon>
        <taxon>Salicaceae</taxon>
        <taxon>Saliceae</taxon>
        <taxon>Populus</taxon>
    </lineage>
</organism>
<dbReference type="GO" id="GO:0061908">
    <property type="term" value="C:phagophore"/>
    <property type="evidence" value="ECO:0000318"/>
    <property type="project" value="GO_Central"/>
</dbReference>
<dbReference type="GO" id="GO:0005776">
    <property type="term" value="C:autophagosome"/>
    <property type="evidence" value="ECO:0000318"/>
    <property type="project" value="GO_Central"/>
</dbReference>
<evidence type="ECO:0000313" key="2">
    <source>
        <dbReference type="Proteomes" id="UP000006729"/>
    </source>
</evidence>
<dbReference type="Gramene" id="Potri.011G065100.6.v4.1">
    <property type="protein sequence ID" value="Potri.011G065100.6.v4.1"/>
    <property type="gene ID" value="Potri.011G065100.v4.1"/>
</dbReference>
<reference evidence="1 2" key="1">
    <citation type="journal article" date="2006" name="Science">
        <title>The genome of black cottonwood, Populus trichocarpa (Torr. &amp; Gray).</title>
        <authorList>
            <person name="Tuskan G.A."/>
            <person name="Difazio S."/>
            <person name="Jansson S."/>
            <person name="Bohlmann J."/>
            <person name="Grigoriev I."/>
            <person name="Hellsten U."/>
            <person name="Putnam N."/>
            <person name="Ralph S."/>
            <person name="Rombauts S."/>
            <person name="Salamov A."/>
            <person name="Schein J."/>
            <person name="Sterck L."/>
            <person name="Aerts A."/>
            <person name="Bhalerao R.R."/>
            <person name="Bhalerao R.P."/>
            <person name="Blaudez D."/>
            <person name="Boerjan W."/>
            <person name="Brun A."/>
            <person name="Brunner A."/>
            <person name="Busov V."/>
            <person name="Campbell M."/>
            <person name="Carlson J."/>
            <person name="Chalot M."/>
            <person name="Chapman J."/>
            <person name="Chen G.L."/>
            <person name="Cooper D."/>
            <person name="Coutinho P.M."/>
            <person name="Couturier J."/>
            <person name="Covert S."/>
            <person name="Cronk Q."/>
            <person name="Cunningham R."/>
            <person name="Davis J."/>
            <person name="Degroeve S."/>
            <person name="Dejardin A."/>
            <person name="Depamphilis C."/>
            <person name="Detter J."/>
            <person name="Dirks B."/>
            <person name="Dubchak I."/>
            <person name="Duplessis S."/>
            <person name="Ehlting J."/>
            <person name="Ellis B."/>
            <person name="Gendler K."/>
            <person name="Goodstein D."/>
            <person name="Gribskov M."/>
            <person name="Grimwood J."/>
            <person name="Groover A."/>
            <person name="Gunter L."/>
            <person name="Hamberger B."/>
            <person name="Heinze B."/>
            <person name="Helariutta Y."/>
            <person name="Henrissat B."/>
            <person name="Holligan D."/>
            <person name="Holt R."/>
            <person name="Huang W."/>
            <person name="Islam-Faridi N."/>
            <person name="Jones S."/>
            <person name="Jones-Rhoades M."/>
            <person name="Jorgensen R."/>
            <person name="Joshi C."/>
            <person name="Kangasjarvi J."/>
            <person name="Karlsson J."/>
            <person name="Kelleher C."/>
            <person name="Kirkpatrick R."/>
            <person name="Kirst M."/>
            <person name="Kohler A."/>
            <person name="Kalluri U."/>
            <person name="Larimer F."/>
            <person name="Leebens-Mack J."/>
            <person name="Leple J.C."/>
            <person name="Locascio P."/>
            <person name="Lou Y."/>
            <person name="Lucas S."/>
            <person name="Martin F."/>
            <person name="Montanini B."/>
            <person name="Napoli C."/>
            <person name="Nelson D.R."/>
            <person name="Nelson C."/>
            <person name="Nieminen K."/>
            <person name="Nilsson O."/>
            <person name="Pereda V."/>
            <person name="Peter G."/>
            <person name="Philippe R."/>
            <person name="Pilate G."/>
            <person name="Poliakov A."/>
            <person name="Razumovskaya J."/>
            <person name="Richardson P."/>
            <person name="Rinaldi C."/>
            <person name="Ritland K."/>
            <person name="Rouze P."/>
            <person name="Ryaboy D."/>
            <person name="Schmutz J."/>
            <person name="Schrader J."/>
            <person name="Segerman B."/>
            <person name="Shin H."/>
            <person name="Siddiqui A."/>
            <person name="Sterky F."/>
            <person name="Terry A."/>
            <person name="Tsai C.J."/>
            <person name="Uberbacher E."/>
            <person name="Unneberg P."/>
            <person name="Vahala J."/>
            <person name="Wall K."/>
            <person name="Wessler S."/>
            <person name="Yang G."/>
            <person name="Yin T."/>
            <person name="Douglas C."/>
            <person name="Marra M."/>
            <person name="Sandberg G."/>
            <person name="Van de Peer Y."/>
            <person name="Rokhsar D."/>
        </authorList>
    </citation>
    <scope>NUCLEOTIDE SEQUENCE [LARGE SCALE GENOMIC DNA]</scope>
    <source>
        <strain evidence="2">cv. Nisqually</strain>
        <strain evidence="1">Nisqually-1</strain>
    </source>
</reference>
<dbReference type="Gramene" id="Potri.011G065100.5.v4.1">
    <property type="protein sequence ID" value="Potri.011G065100.5.v4.1"/>
    <property type="gene ID" value="Potri.011G065100.v4.1"/>
</dbReference>
<protein>
    <submittedName>
        <fullName evidence="1">Uncharacterized protein</fullName>
    </submittedName>
</protein>
<dbReference type="PANTHER" id="PTHR34659">
    <property type="entry name" value="BNAA05G11610D PROTEIN"/>
    <property type="match status" value="1"/>
</dbReference>
<dbReference type="Gramene" id="Potri.011G065100.4.v4.1">
    <property type="protein sequence ID" value="Potri.011G065100.4.v4.1"/>
    <property type="gene ID" value="Potri.011G065100.v4.1"/>
</dbReference>
<gene>
    <name evidence="1" type="ORF">POPTR_011G065100</name>
</gene>
<dbReference type="PANTHER" id="PTHR34659:SF4">
    <property type="match status" value="1"/>
</dbReference>
<proteinExistence type="predicted"/>
<dbReference type="InParanoid" id="A0A3N7FSD5"/>
<dbReference type="SMR" id="A0A3N7FSD5"/>
<accession>A0A3N7FSD5</accession>
<sequence length="315" mass="35221">MAWMQNMCRKFEAMCLELDCILEQEGLEYVNQLQTTGANVKQFCSEIMREVLPKPAEDTVDGVASDSCQVKNTEVDKMSKEGIVQDHFDMEPCNLRQSLYSFSVEPIKATKDDLSLEEMVVAEIHEKSVSSFKEIHSEEKQVQLEKLDTLEEKDLSISVLSSTSYDLLESNSLTEVIPIDKPSSKSVNLVYSNESKVPELGFTSSETSAESIRQLDNSTEDAANLGLSCTVKLDGSCFVIDCNELSSVSSEAGQLWSSMVWLPVNFERTENQVFNQGPARYRNLGPESSHRREGFASYVITTPDDSLSDSEWVIV</sequence>
<dbReference type="InterPro" id="IPR053273">
    <property type="entry name" value="CST_Regulator"/>
</dbReference>
<dbReference type="EMBL" id="CM009300">
    <property type="protein sequence ID" value="RQO97583.1"/>
    <property type="molecule type" value="Genomic_DNA"/>
</dbReference>
<dbReference type="GO" id="GO:0006950">
    <property type="term" value="P:response to stress"/>
    <property type="evidence" value="ECO:0000318"/>
    <property type="project" value="GO_Central"/>
</dbReference>